<dbReference type="EMBL" id="CP127295">
    <property type="protein sequence ID" value="WIY01101.1"/>
    <property type="molecule type" value="Genomic_DNA"/>
</dbReference>
<accession>A0A9Y2JP87</accession>
<sequence>MAEPSRVNSGPPLSPLSAHTVVRMSPVTRPSGQLTVAFSEVTRPWCRPVVLPIRSTCWLAFAAAALVMATVRPPPTSTTLGALVAVLL</sequence>
<protein>
    <submittedName>
        <fullName evidence="1">Uncharacterized protein</fullName>
    </submittedName>
</protein>
<dbReference type="Proteomes" id="UP001239397">
    <property type="component" value="Chromosome"/>
</dbReference>
<dbReference type="AlphaFoldDB" id="A0A9Y2JP87"/>
<keyword evidence="2" id="KW-1185">Reference proteome</keyword>
<dbReference type="KEGG" id="amog:QRX60_44900"/>
<name>A0A9Y2JP87_9PSEU</name>
<organism evidence="1 2">
    <name type="scientific">Amycolatopsis mongoliensis</name>
    <dbReference type="NCBI Taxonomy" id="715475"/>
    <lineage>
        <taxon>Bacteria</taxon>
        <taxon>Bacillati</taxon>
        <taxon>Actinomycetota</taxon>
        <taxon>Actinomycetes</taxon>
        <taxon>Pseudonocardiales</taxon>
        <taxon>Pseudonocardiaceae</taxon>
        <taxon>Amycolatopsis</taxon>
    </lineage>
</organism>
<reference evidence="1 2" key="1">
    <citation type="submission" date="2023-06" db="EMBL/GenBank/DDBJ databases">
        <authorList>
            <person name="Oyuntsetseg B."/>
            <person name="Kim S.B."/>
        </authorList>
    </citation>
    <scope>NUCLEOTIDE SEQUENCE [LARGE SCALE GENOMIC DNA]</scope>
    <source>
        <strain evidence="1 2">4-36</strain>
    </source>
</reference>
<gene>
    <name evidence="1" type="ORF">QRX60_44900</name>
</gene>
<evidence type="ECO:0000313" key="2">
    <source>
        <dbReference type="Proteomes" id="UP001239397"/>
    </source>
</evidence>
<proteinExistence type="predicted"/>
<evidence type="ECO:0000313" key="1">
    <source>
        <dbReference type="EMBL" id="WIY01101.1"/>
    </source>
</evidence>